<dbReference type="PANTHER" id="PTHR41771:SF1">
    <property type="entry name" value="MEMBRANE PROTEIN"/>
    <property type="match status" value="1"/>
</dbReference>
<dbReference type="OrthoDB" id="5753718at2"/>
<evidence type="ECO:0000313" key="3">
    <source>
        <dbReference type="Proteomes" id="UP000190080"/>
    </source>
</evidence>
<proteinExistence type="predicted"/>
<keyword evidence="1" id="KW-1133">Transmembrane helix</keyword>
<dbReference type="PIRSF" id="PIRSF031503">
    <property type="entry name" value="UCP031503_mp"/>
    <property type="match status" value="1"/>
</dbReference>
<feature type="transmembrane region" description="Helical" evidence="1">
    <location>
        <begin position="221"/>
        <end position="243"/>
    </location>
</feature>
<dbReference type="Proteomes" id="UP000190080">
    <property type="component" value="Unassembled WGS sequence"/>
</dbReference>
<keyword evidence="1" id="KW-0472">Membrane</keyword>
<evidence type="ECO:0000313" key="2">
    <source>
        <dbReference type="EMBL" id="OPJ64656.1"/>
    </source>
</evidence>
<comment type="caution">
    <text evidence="2">The sequence shown here is derived from an EMBL/GenBank/DDBJ whole genome shotgun (WGS) entry which is preliminary data.</text>
</comment>
<evidence type="ECO:0000256" key="1">
    <source>
        <dbReference type="SAM" id="Phobius"/>
    </source>
</evidence>
<dbReference type="EMBL" id="MZGV01000003">
    <property type="protein sequence ID" value="OPJ64656.1"/>
    <property type="molecule type" value="Genomic_DNA"/>
</dbReference>
<feature type="transmembrane region" description="Helical" evidence="1">
    <location>
        <begin position="53"/>
        <end position="71"/>
    </location>
</feature>
<feature type="transmembrane region" description="Helical" evidence="1">
    <location>
        <begin position="26"/>
        <end position="46"/>
    </location>
</feature>
<feature type="transmembrane region" description="Helical" evidence="1">
    <location>
        <begin position="77"/>
        <end position="95"/>
    </location>
</feature>
<protein>
    <submittedName>
        <fullName evidence="2">YibE/F-like protein</fullName>
    </submittedName>
</protein>
<dbReference type="Pfam" id="PF07907">
    <property type="entry name" value="YibE_F"/>
    <property type="match status" value="1"/>
</dbReference>
<accession>A0A1V4IXH7</accession>
<reference evidence="2 3" key="1">
    <citation type="submission" date="2017-03" db="EMBL/GenBank/DDBJ databases">
        <title>Genome sequence of Clostridium oryzae DSM 28571.</title>
        <authorList>
            <person name="Poehlein A."/>
            <person name="Daniel R."/>
        </authorList>
    </citation>
    <scope>NUCLEOTIDE SEQUENCE [LARGE SCALE GENOMIC DNA]</scope>
    <source>
        <strain evidence="2 3">DSM 28571</strain>
    </source>
</reference>
<keyword evidence="3" id="KW-1185">Reference proteome</keyword>
<dbReference type="RefSeq" id="WP_079421977.1">
    <property type="nucleotide sequence ID" value="NZ_MZGV01000003.1"/>
</dbReference>
<gene>
    <name evidence="2" type="ORF">CLORY_05250</name>
</gene>
<organism evidence="2 3">
    <name type="scientific">Clostridium oryzae</name>
    <dbReference type="NCBI Taxonomy" id="1450648"/>
    <lineage>
        <taxon>Bacteria</taxon>
        <taxon>Bacillati</taxon>
        <taxon>Bacillota</taxon>
        <taxon>Clostridia</taxon>
        <taxon>Eubacteriales</taxon>
        <taxon>Clostridiaceae</taxon>
        <taxon>Clostridium</taxon>
    </lineage>
</organism>
<feature type="transmembrane region" description="Helical" evidence="1">
    <location>
        <begin position="178"/>
        <end position="201"/>
    </location>
</feature>
<dbReference type="AlphaFoldDB" id="A0A1V4IXH7"/>
<name>A0A1V4IXH7_9CLOT</name>
<dbReference type="InterPro" id="IPR014564">
    <property type="entry name" value="UCP031503_TM"/>
</dbReference>
<sequence length="266" mass="29283">MTIEVLLLLILFILMAVVGGRRGIKSFFTLCLNFLTLSIILIIIGLKADPIKVTIVGCVIITSITLFYINGFNRKTVSALFSVTIVVLVATLLTYRIGTLSYIQGFANEEIEDIMSLSFYVQLDFQKIVICQMLMGLLGAIIDVSISISSFMNELYIANKTITWKSMFNSGMNIGKDILGTMSNTLLFAYIGGFMTLIIYFNELNYSFTDIINGKIFCAEIFQVLCGGIGVVLIIPVTALVAAKIIPMQFGKGKIDEEPAKIDGQN</sequence>
<dbReference type="STRING" id="1450648.CLORY_05250"/>
<keyword evidence="1" id="KW-0812">Transmembrane</keyword>
<dbReference type="InterPro" id="IPR012507">
    <property type="entry name" value="YibE_F"/>
</dbReference>
<dbReference type="PANTHER" id="PTHR41771">
    <property type="entry name" value="MEMBRANE PROTEIN-RELATED"/>
    <property type="match status" value="1"/>
</dbReference>